<proteinExistence type="predicted"/>
<dbReference type="EMBL" id="GBXM01093431">
    <property type="protein sequence ID" value="JAH15146.1"/>
    <property type="molecule type" value="Transcribed_RNA"/>
</dbReference>
<evidence type="ECO:0000313" key="1">
    <source>
        <dbReference type="EMBL" id="JAH15146.1"/>
    </source>
</evidence>
<protein>
    <submittedName>
        <fullName evidence="1">Uncharacterized protein</fullName>
    </submittedName>
</protein>
<organism evidence="1">
    <name type="scientific">Anguilla anguilla</name>
    <name type="common">European freshwater eel</name>
    <name type="synonym">Muraena anguilla</name>
    <dbReference type="NCBI Taxonomy" id="7936"/>
    <lineage>
        <taxon>Eukaryota</taxon>
        <taxon>Metazoa</taxon>
        <taxon>Chordata</taxon>
        <taxon>Craniata</taxon>
        <taxon>Vertebrata</taxon>
        <taxon>Euteleostomi</taxon>
        <taxon>Actinopterygii</taxon>
        <taxon>Neopterygii</taxon>
        <taxon>Teleostei</taxon>
        <taxon>Anguilliformes</taxon>
        <taxon>Anguillidae</taxon>
        <taxon>Anguilla</taxon>
    </lineage>
</organism>
<sequence length="23" mass="2815">MINPMKCCFKCLQKQMLFYQKST</sequence>
<dbReference type="AlphaFoldDB" id="A0A0E9QE37"/>
<reference evidence="1" key="2">
    <citation type="journal article" date="2015" name="Fish Shellfish Immunol.">
        <title>Early steps in the European eel (Anguilla anguilla)-Vibrio vulnificus interaction in the gills: Role of the RtxA13 toxin.</title>
        <authorList>
            <person name="Callol A."/>
            <person name="Pajuelo D."/>
            <person name="Ebbesson L."/>
            <person name="Teles M."/>
            <person name="MacKenzie S."/>
            <person name="Amaro C."/>
        </authorList>
    </citation>
    <scope>NUCLEOTIDE SEQUENCE</scope>
</reference>
<reference evidence="1" key="1">
    <citation type="submission" date="2014-11" db="EMBL/GenBank/DDBJ databases">
        <authorList>
            <person name="Amaro Gonzalez C."/>
        </authorList>
    </citation>
    <scope>NUCLEOTIDE SEQUENCE</scope>
</reference>
<name>A0A0E9QE37_ANGAN</name>
<accession>A0A0E9QE37</accession>